<dbReference type="OrthoDB" id="28127at2759"/>
<dbReference type="RefSeq" id="XP_033689004.1">
    <property type="nucleotide sequence ID" value="XM_033831933.1"/>
</dbReference>
<feature type="compositionally biased region" description="Polar residues" evidence="9">
    <location>
        <begin position="542"/>
        <end position="558"/>
    </location>
</feature>
<keyword evidence="14" id="KW-1185">Reference proteome</keyword>
<feature type="region of interest" description="Disordered" evidence="9">
    <location>
        <begin position="374"/>
        <end position="407"/>
    </location>
</feature>
<dbReference type="InterPro" id="IPR038654">
    <property type="entry name" value="PINIT_sf"/>
</dbReference>
<organism evidence="13 14">
    <name type="scientific">Trematosphaeria pertusa</name>
    <dbReference type="NCBI Taxonomy" id="390896"/>
    <lineage>
        <taxon>Eukaryota</taxon>
        <taxon>Fungi</taxon>
        <taxon>Dikarya</taxon>
        <taxon>Ascomycota</taxon>
        <taxon>Pezizomycotina</taxon>
        <taxon>Dothideomycetes</taxon>
        <taxon>Pleosporomycetidae</taxon>
        <taxon>Pleosporales</taxon>
        <taxon>Massarineae</taxon>
        <taxon>Trematosphaeriaceae</taxon>
        <taxon>Trematosphaeria</taxon>
    </lineage>
</organism>
<dbReference type="InterPro" id="IPR003034">
    <property type="entry name" value="SAP_dom"/>
</dbReference>
<proteinExistence type="inferred from homology"/>
<feature type="domain" description="SP-RING-type" evidence="11">
    <location>
        <begin position="291"/>
        <end position="372"/>
    </location>
</feature>
<evidence type="ECO:0000256" key="3">
    <source>
        <dbReference type="ARBA" id="ARBA00022679"/>
    </source>
</evidence>
<dbReference type="EMBL" id="ML987191">
    <property type="protein sequence ID" value="KAF2254000.1"/>
    <property type="molecule type" value="Genomic_DNA"/>
</dbReference>
<evidence type="ECO:0000259" key="11">
    <source>
        <dbReference type="PROSITE" id="PS51044"/>
    </source>
</evidence>
<dbReference type="GO" id="GO:0000785">
    <property type="term" value="C:chromatin"/>
    <property type="evidence" value="ECO:0007669"/>
    <property type="project" value="TreeGrafter"/>
</dbReference>
<dbReference type="CDD" id="cd16792">
    <property type="entry name" value="SP-RING_Siz-like"/>
    <property type="match status" value="1"/>
</dbReference>
<evidence type="ECO:0000256" key="8">
    <source>
        <dbReference type="PROSITE-ProRule" id="PRU00452"/>
    </source>
</evidence>
<dbReference type="PANTHER" id="PTHR10782">
    <property type="entry name" value="ZINC FINGER MIZ DOMAIN-CONTAINING PROTEIN"/>
    <property type="match status" value="1"/>
</dbReference>
<feature type="domain" description="SAP" evidence="10">
    <location>
        <begin position="17"/>
        <end position="51"/>
    </location>
</feature>
<feature type="region of interest" description="Disordered" evidence="9">
    <location>
        <begin position="422"/>
        <end position="558"/>
    </location>
</feature>
<dbReference type="Pfam" id="PF14324">
    <property type="entry name" value="PINIT"/>
    <property type="match status" value="1"/>
</dbReference>
<comment type="pathway">
    <text evidence="1">Protein modification; protein sumoylation.</text>
</comment>
<accession>A0A6A6IWK5</accession>
<dbReference type="InterPro" id="IPR023321">
    <property type="entry name" value="PINIT"/>
</dbReference>
<dbReference type="GO" id="GO:0008270">
    <property type="term" value="F:zinc ion binding"/>
    <property type="evidence" value="ECO:0007669"/>
    <property type="project" value="UniProtKB-KW"/>
</dbReference>
<evidence type="ECO:0000256" key="7">
    <source>
        <dbReference type="ARBA" id="ARBA00022833"/>
    </source>
</evidence>
<evidence type="ECO:0000256" key="5">
    <source>
        <dbReference type="ARBA" id="ARBA00022771"/>
    </source>
</evidence>
<dbReference type="InterPro" id="IPR013083">
    <property type="entry name" value="Znf_RING/FYVE/PHD"/>
</dbReference>
<protein>
    <submittedName>
        <fullName evidence="13">E3 SUMO-protein ligase PIAS1</fullName>
    </submittedName>
</protein>
<feature type="compositionally biased region" description="Polar residues" evidence="9">
    <location>
        <begin position="505"/>
        <end position="516"/>
    </location>
</feature>
<sequence>MASSSLQQMAPTLISRSKTLINNDLKRICKEEGLSQTGVKAVLQNRVIDLINGAIQSNNHELFNRLQHRVAHNGAAPPISLTPQLPNQSSPATPNGYSMSNGYQQSYGAFQQPQQLPHRPQYFFKESPFFEIRELVLGNITLEASPSHRQNCTRSLTLNESTTARMKGDPTLRLLLFSAMEQPLAPYTRLDIAFPSQIEVRLNGEEVKANYKGLKNKPGSTRPADITPFVRLSPANYRNNLLITYALTQKKYNLFVYMVRKSSVEDLTKRIKQRNVITKQSVLNEMMKKANDPDIVVESSVMSLKDPISTLRITTPCRSTICTHNRCFDAESFLQLQEQAPTWTCPICNKTISFEALAVDQYVQEILETVPRGTDQVTIEPNGQWSRQTETSPDHTNGHTGDYDSEDEDLVEISDFRLSAIKSEAAPTPQSMTNTPPLPSREASSAPRTGSKRTSEVIDLTLSDEDEPPRPAKKVAYNTPSSLPDPSRRYQLPAFGTPSAPMRPQAQSHHSMSSSLRMDPPPPSQNHQSYGGYRQPPPRHSYSGQGTSTYPTYIDSSP</sequence>
<dbReference type="SMART" id="SM00513">
    <property type="entry name" value="SAP"/>
    <property type="match status" value="1"/>
</dbReference>
<dbReference type="GO" id="GO:0061665">
    <property type="term" value="F:SUMO ligase activity"/>
    <property type="evidence" value="ECO:0007669"/>
    <property type="project" value="TreeGrafter"/>
</dbReference>
<dbReference type="PROSITE" id="PS51466">
    <property type="entry name" value="PINIT"/>
    <property type="match status" value="1"/>
</dbReference>
<dbReference type="Proteomes" id="UP000800094">
    <property type="component" value="Unassembled WGS sequence"/>
</dbReference>
<feature type="region of interest" description="Disordered" evidence="9">
    <location>
        <begin position="75"/>
        <end position="94"/>
    </location>
</feature>
<keyword evidence="13" id="KW-0436">Ligase</keyword>
<evidence type="ECO:0000256" key="4">
    <source>
        <dbReference type="ARBA" id="ARBA00022723"/>
    </source>
</evidence>
<dbReference type="UniPathway" id="UPA00886"/>
<evidence type="ECO:0000256" key="6">
    <source>
        <dbReference type="ARBA" id="ARBA00022786"/>
    </source>
</evidence>
<keyword evidence="4" id="KW-0479">Metal-binding</keyword>
<feature type="compositionally biased region" description="Polar residues" evidence="9">
    <location>
        <begin position="81"/>
        <end position="94"/>
    </location>
</feature>
<evidence type="ECO:0000313" key="13">
    <source>
        <dbReference type="EMBL" id="KAF2254000.1"/>
    </source>
</evidence>
<comment type="similarity">
    <text evidence="2">Belongs to the PIAS family.</text>
</comment>
<dbReference type="Pfam" id="PF02037">
    <property type="entry name" value="SAP"/>
    <property type="match status" value="1"/>
</dbReference>
<name>A0A6A6IWK5_9PLEO</name>
<dbReference type="PANTHER" id="PTHR10782:SF4">
    <property type="entry name" value="TONALLI, ISOFORM E"/>
    <property type="match status" value="1"/>
</dbReference>
<dbReference type="Gene3D" id="3.30.40.10">
    <property type="entry name" value="Zinc/RING finger domain, C3HC4 (zinc finger)"/>
    <property type="match status" value="1"/>
</dbReference>
<dbReference type="Gene3D" id="2.60.120.780">
    <property type="entry name" value="PINIT domain"/>
    <property type="match status" value="1"/>
</dbReference>
<dbReference type="PROSITE" id="PS51044">
    <property type="entry name" value="ZF_SP_RING"/>
    <property type="match status" value="1"/>
</dbReference>
<keyword evidence="3" id="KW-0808">Transferase</keyword>
<dbReference type="GeneID" id="54585263"/>
<keyword evidence="5 8" id="KW-0863">Zinc-finger</keyword>
<gene>
    <name evidence="13" type="ORF">BU26DRAFT_548333</name>
</gene>
<dbReference type="Pfam" id="PF02891">
    <property type="entry name" value="zf-MIZ"/>
    <property type="match status" value="1"/>
</dbReference>
<evidence type="ECO:0000259" key="12">
    <source>
        <dbReference type="PROSITE" id="PS51466"/>
    </source>
</evidence>
<evidence type="ECO:0000256" key="2">
    <source>
        <dbReference type="ARBA" id="ARBA00005383"/>
    </source>
</evidence>
<dbReference type="GO" id="GO:0016874">
    <property type="term" value="F:ligase activity"/>
    <property type="evidence" value="ECO:0007669"/>
    <property type="project" value="UniProtKB-KW"/>
</dbReference>
<dbReference type="AlphaFoldDB" id="A0A6A6IWK5"/>
<keyword evidence="6" id="KW-0833">Ubl conjugation pathway</keyword>
<evidence type="ECO:0000256" key="9">
    <source>
        <dbReference type="SAM" id="MobiDB-lite"/>
    </source>
</evidence>
<evidence type="ECO:0000313" key="14">
    <source>
        <dbReference type="Proteomes" id="UP000800094"/>
    </source>
</evidence>
<dbReference type="InterPro" id="IPR031141">
    <property type="entry name" value="SIZ1/2_SP-RING"/>
</dbReference>
<keyword evidence="7" id="KW-0862">Zinc</keyword>
<dbReference type="InterPro" id="IPR004181">
    <property type="entry name" value="Znf_MIZ"/>
</dbReference>
<feature type="compositionally biased region" description="Polar residues" evidence="9">
    <location>
        <begin position="375"/>
        <end position="391"/>
    </location>
</feature>
<reference evidence="13" key="1">
    <citation type="journal article" date="2020" name="Stud. Mycol.">
        <title>101 Dothideomycetes genomes: a test case for predicting lifestyles and emergence of pathogens.</title>
        <authorList>
            <person name="Haridas S."/>
            <person name="Albert R."/>
            <person name="Binder M."/>
            <person name="Bloem J."/>
            <person name="Labutti K."/>
            <person name="Salamov A."/>
            <person name="Andreopoulos B."/>
            <person name="Baker S."/>
            <person name="Barry K."/>
            <person name="Bills G."/>
            <person name="Bluhm B."/>
            <person name="Cannon C."/>
            <person name="Castanera R."/>
            <person name="Culley D."/>
            <person name="Daum C."/>
            <person name="Ezra D."/>
            <person name="Gonzalez J."/>
            <person name="Henrissat B."/>
            <person name="Kuo A."/>
            <person name="Liang C."/>
            <person name="Lipzen A."/>
            <person name="Lutzoni F."/>
            <person name="Magnuson J."/>
            <person name="Mondo S."/>
            <person name="Nolan M."/>
            <person name="Ohm R."/>
            <person name="Pangilinan J."/>
            <person name="Park H.-J."/>
            <person name="Ramirez L."/>
            <person name="Alfaro M."/>
            <person name="Sun H."/>
            <person name="Tritt A."/>
            <person name="Yoshinaga Y."/>
            <person name="Zwiers L.-H."/>
            <person name="Turgeon B."/>
            <person name="Goodwin S."/>
            <person name="Spatafora J."/>
            <person name="Crous P."/>
            <person name="Grigoriev I."/>
        </authorList>
    </citation>
    <scope>NUCLEOTIDE SEQUENCE</scope>
    <source>
        <strain evidence="13">CBS 122368</strain>
    </source>
</reference>
<evidence type="ECO:0000256" key="1">
    <source>
        <dbReference type="ARBA" id="ARBA00004718"/>
    </source>
</evidence>
<evidence type="ECO:0000259" key="10">
    <source>
        <dbReference type="PROSITE" id="PS50800"/>
    </source>
</evidence>
<feature type="domain" description="PINIT" evidence="12">
    <location>
        <begin position="110"/>
        <end position="262"/>
    </location>
</feature>
<dbReference type="PROSITE" id="PS50800">
    <property type="entry name" value="SAP"/>
    <property type="match status" value="1"/>
</dbReference>
<dbReference type="GO" id="GO:0016925">
    <property type="term" value="P:protein sumoylation"/>
    <property type="evidence" value="ECO:0007669"/>
    <property type="project" value="UniProtKB-UniPathway"/>
</dbReference>